<organism evidence="3 4">
    <name type="scientific">Oidiodendron maius (strain Zn)</name>
    <dbReference type="NCBI Taxonomy" id="913774"/>
    <lineage>
        <taxon>Eukaryota</taxon>
        <taxon>Fungi</taxon>
        <taxon>Dikarya</taxon>
        <taxon>Ascomycota</taxon>
        <taxon>Pezizomycotina</taxon>
        <taxon>Leotiomycetes</taxon>
        <taxon>Leotiomycetes incertae sedis</taxon>
        <taxon>Myxotrichaceae</taxon>
        <taxon>Oidiodendron</taxon>
    </lineage>
</organism>
<reference evidence="3 4" key="1">
    <citation type="submission" date="2014-04" db="EMBL/GenBank/DDBJ databases">
        <authorList>
            <consortium name="DOE Joint Genome Institute"/>
            <person name="Kuo A."/>
            <person name="Martino E."/>
            <person name="Perotto S."/>
            <person name="Kohler A."/>
            <person name="Nagy L.G."/>
            <person name="Floudas D."/>
            <person name="Copeland A."/>
            <person name="Barry K.W."/>
            <person name="Cichocki N."/>
            <person name="Veneault-Fourrey C."/>
            <person name="LaButti K."/>
            <person name="Lindquist E.A."/>
            <person name="Lipzen A."/>
            <person name="Lundell T."/>
            <person name="Morin E."/>
            <person name="Murat C."/>
            <person name="Sun H."/>
            <person name="Tunlid A."/>
            <person name="Henrissat B."/>
            <person name="Grigoriev I.V."/>
            <person name="Hibbett D.S."/>
            <person name="Martin F."/>
            <person name="Nordberg H.P."/>
            <person name="Cantor M.N."/>
            <person name="Hua S.X."/>
        </authorList>
    </citation>
    <scope>NUCLEOTIDE SEQUENCE [LARGE SCALE GENOMIC DNA]</scope>
    <source>
        <strain evidence="3 4">Zn</strain>
    </source>
</reference>
<keyword evidence="4" id="KW-1185">Reference proteome</keyword>
<feature type="region of interest" description="Disordered" evidence="1">
    <location>
        <begin position="25"/>
        <end position="146"/>
    </location>
</feature>
<evidence type="ECO:0000259" key="2">
    <source>
        <dbReference type="Pfam" id="PF25353"/>
    </source>
</evidence>
<dbReference type="InterPro" id="IPR057334">
    <property type="entry name" value="PH_2nd_LRR"/>
</dbReference>
<accession>A0A0C3CZ42</accession>
<dbReference type="EMBL" id="KN832888">
    <property type="protein sequence ID" value="KIM94942.1"/>
    <property type="molecule type" value="Genomic_DNA"/>
</dbReference>
<dbReference type="Proteomes" id="UP000054321">
    <property type="component" value="Unassembled WGS sequence"/>
</dbReference>
<dbReference type="STRING" id="913774.A0A0C3CZ42"/>
<feature type="compositionally biased region" description="Polar residues" evidence="1">
    <location>
        <begin position="1148"/>
        <end position="1162"/>
    </location>
</feature>
<dbReference type="PANTHER" id="PTHR24114:SF41">
    <property type="entry name" value="PH DOMAIN-CONTAINING PROTEIN"/>
    <property type="match status" value="1"/>
</dbReference>
<reference evidence="4" key="2">
    <citation type="submission" date="2015-01" db="EMBL/GenBank/DDBJ databases">
        <title>Evolutionary Origins and Diversification of the Mycorrhizal Mutualists.</title>
        <authorList>
            <consortium name="DOE Joint Genome Institute"/>
            <consortium name="Mycorrhizal Genomics Consortium"/>
            <person name="Kohler A."/>
            <person name="Kuo A."/>
            <person name="Nagy L.G."/>
            <person name="Floudas D."/>
            <person name="Copeland A."/>
            <person name="Barry K.W."/>
            <person name="Cichocki N."/>
            <person name="Veneault-Fourrey C."/>
            <person name="LaButti K."/>
            <person name="Lindquist E.A."/>
            <person name="Lipzen A."/>
            <person name="Lundell T."/>
            <person name="Morin E."/>
            <person name="Murat C."/>
            <person name="Riley R."/>
            <person name="Ohm R."/>
            <person name="Sun H."/>
            <person name="Tunlid A."/>
            <person name="Henrissat B."/>
            <person name="Grigoriev I.V."/>
            <person name="Hibbett D.S."/>
            <person name="Martin F."/>
        </authorList>
    </citation>
    <scope>NUCLEOTIDE SEQUENCE [LARGE SCALE GENOMIC DNA]</scope>
    <source>
        <strain evidence="4">Zn</strain>
    </source>
</reference>
<dbReference type="InParanoid" id="A0A0C3CZ42"/>
<gene>
    <name evidence="3" type="ORF">OIDMADRAFT_135256</name>
</gene>
<dbReference type="InterPro" id="IPR052394">
    <property type="entry name" value="LRR-containing"/>
</dbReference>
<dbReference type="Gene3D" id="3.80.10.10">
    <property type="entry name" value="Ribonuclease Inhibitor"/>
    <property type="match status" value="1"/>
</dbReference>
<protein>
    <recommendedName>
        <fullName evidence="2">LRR-containing protein second PH domain-containing protein</fullName>
    </recommendedName>
</protein>
<dbReference type="AlphaFoldDB" id="A0A0C3CZ42"/>
<feature type="compositionally biased region" description="Polar residues" evidence="1">
    <location>
        <begin position="196"/>
        <end position="206"/>
    </location>
</feature>
<evidence type="ECO:0000313" key="3">
    <source>
        <dbReference type="EMBL" id="KIM94942.1"/>
    </source>
</evidence>
<feature type="domain" description="LRR-containing protein second PH" evidence="2">
    <location>
        <begin position="299"/>
        <end position="459"/>
    </location>
</feature>
<dbReference type="PANTHER" id="PTHR24114">
    <property type="entry name" value="LEUCINE RICH REPEAT FAMILY PROTEIN"/>
    <property type="match status" value="1"/>
</dbReference>
<evidence type="ECO:0000256" key="1">
    <source>
        <dbReference type="SAM" id="MobiDB-lite"/>
    </source>
</evidence>
<feature type="region of interest" description="Disordered" evidence="1">
    <location>
        <begin position="185"/>
        <end position="206"/>
    </location>
</feature>
<name>A0A0C3CZ42_OIDMZ</name>
<dbReference type="OrthoDB" id="120976at2759"/>
<feature type="region of interest" description="Disordered" evidence="1">
    <location>
        <begin position="1148"/>
        <end position="1167"/>
    </location>
</feature>
<dbReference type="Pfam" id="PF25353">
    <property type="entry name" value="PH_2nd_LRR"/>
    <property type="match status" value="1"/>
</dbReference>
<evidence type="ECO:0000313" key="4">
    <source>
        <dbReference type="Proteomes" id="UP000054321"/>
    </source>
</evidence>
<feature type="compositionally biased region" description="Low complexity" evidence="1">
    <location>
        <begin position="75"/>
        <end position="86"/>
    </location>
</feature>
<proteinExistence type="predicted"/>
<dbReference type="HOGENOM" id="CLU_003789_0_0_1"/>
<dbReference type="InterPro" id="IPR032675">
    <property type="entry name" value="LRR_dom_sf"/>
</dbReference>
<dbReference type="SUPFAM" id="SSF52047">
    <property type="entry name" value="RNI-like"/>
    <property type="match status" value="1"/>
</dbReference>
<sequence>MAPLTRDNGGGSGRRKSISIFSRASLSGSFMQANGDGGYDDADDAGHRDRKKQMKRASIFSVGSGASPELHQEGSLSSMERSSSPRPRARTLQKSRPSSLFGSLGRRSATYVDEEDESDTLYSPASDSPGEGQLDLGSSTSSSTTVLHHGEVQTTIGMFRKKKEYLVLTETHLIRFKSQSRASETFPIVPPAPSRANGTRHPSTTSIGSLQEIQSNHSHSSADFDSRISLGQIVTAYKVEDGRPFFTTEVVYLDEEHYGVGSIQLILHDPKEADLWHSSIRAAAQKARLMLPEPYPKRVVRYLIRVLETADDYDANHFQVFRVLRRAPIPKSGRSSSDDLQKLGASVFYMVIGINRLHMIPLPDFGHPTGRLSIPKAGRNMFGLTTLVAMNASYSDDRFELCFRMPLQSIKLLELAASEPTDIAVVIARACQYLRPQWLESVYSFSGPRQLLELADIPIAEEDEYGSFDRTLIAYCMAYNCNPMNIQYAVDWEAEDAPEFRLFPPATTPRYSLLELLAIMRALRYNESFHSISFRDINLHSMHGLYDGYGIDHIASSTRAGLSIQKYFNIKPQERSVLYQEVQAIALKSARLRRMDFGGCLPRRRPKDNFDIEGQEVEKDPGCEIVAALLPLCRGRLTNVSWIILSGIELGETDLDDIIPALDEPQARIRAIECSKSGLNDRGIMQLLGHLERQNSTLECINISDNPGRIHLERFQVSMSRFSKIRRLDLSRITRTLGDEPLIVPEVLLSWKLEELIMNGVPVNDRTLDTISGYLMSDMSDSLRTLEMEQCNLSGSHVALLMRSMAREPGVARNLQLQVSANRLEKGVGEIVKAIEENHTPSHLIVRMIEFAKEDHFKQLLEALRTNTTIRSLDISKASLPYDAGPETCDALRLLFAENTTLEELDISGEQAHLEVARFGIGLNQALTGLKNNKALKVLRIEYQNLGMEGANSLSSVLEENTTLTHIHCEHNDINLQGFTILVNSIAKNYSILELPFFRDDQELSMKRMNANMKQYRLSSVNGSSDHVKSSVRRTLNAFGVAKPQRPELTPQDFDAVARVLSEKWEIEIHRLAMFLDRNKGIATGMGGSVLGHDGLLSSEAMRPTTAMSDRGILEQALSNATPKLELGSPLDSAVDGLAGLGINTTAIESANGDSSPKTAETTPKKAVRGERPLLELPSIAREKSFSMEGAFFALES</sequence>